<dbReference type="PIRSF" id="PIRSF000350">
    <property type="entry name" value="Mercury_reductase_MerA"/>
    <property type="match status" value="1"/>
</dbReference>
<dbReference type="GO" id="GO:0006103">
    <property type="term" value="P:2-oxoglutarate metabolic process"/>
    <property type="evidence" value="ECO:0007669"/>
    <property type="project" value="TreeGrafter"/>
</dbReference>
<dbReference type="Pfam" id="PF07992">
    <property type="entry name" value="Pyr_redox_2"/>
    <property type="match status" value="1"/>
</dbReference>
<proteinExistence type="inferred from homology"/>
<dbReference type="Pfam" id="PF02852">
    <property type="entry name" value="Pyr_redox_dim"/>
    <property type="match status" value="1"/>
</dbReference>
<comment type="subcellular location">
    <subcellularLocation>
        <location evidence="1">Cytoplasm</location>
    </subcellularLocation>
</comment>
<dbReference type="PANTHER" id="PTHR22912">
    <property type="entry name" value="DISULFIDE OXIDOREDUCTASE"/>
    <property type="match status" value="1"/>
</dbReference>
<dbReference type="InterPro" id="IPR006258">
    <property type="entry name" value="Lipoamide_DH"/>
</dbReference>
<comment type="miscellaneous">
    <text evidence="16">The active site is a redox-active disulfide bond.</text>
</comment>
<dbReference type="EC" id="1.8.1.4" evidence="3 16"/>
<dbReference type="SUPFAM" id="SSF51905">
    <property type="entry name" value="FAD/NAD(P)-binding domain"/>
    <property type="match status" value="1"/>
</dbReference>
<evidence type="ECO:0000256" key="16">
    <source>
        <dbReference type="RuleBase" id="RU003692"/>
    </source>
</evidence>
<evidence type="ECO:0000256" key="10">
    <source>
        <dbReference type="ARBA" id="ARBA00023157"/>
    </source>
</evidence>
<comment type="caution">
    <text evidence="19">The sequence shown here is derived from an EMBL/GenBank/DDBJ whole genome shotgun (WGS) entry which is preliminary data.</text>
</comment>
<feature type="active site" description="Proton acceptor" evidence="13">
    <location>
        <position position="463"/>
    </location>
</feature>
<comment type="cofactor">
    <cofactor evidence="14 16">
        <name>FAD</name>
        <dbReference type="ChEBI" id="CHEBI:57692"/>
    </cofactor>
    <text evidence="14 16">Binds 1 FAD per subunit.</text>
</comment>
<evidence type="ECO:0000256" key="1">
    <source>
        <dbReference type="ARBA" id="ARBA00004496"/>
    </source>
</evidence>
<feature type="binding site" evidence="14">
    <location>
        <begin position="200"/>
        <end position="207"/>
    </location>
    <ligand>
        <name>NAD(+)</name>
        <dbReference type="ChEBI" id="CHEBI:57540"/>
    </ligand>
</feature>
<dbReference type="AlphaFoldDB" id="A0A420AJ28"/>
<comment type="similarity">
    <text evidence="2 16">Belongs to the class-I pyridine nucleotide-disulfide oxidoreductase family.</text>
</comment>
<feature type="binding site" evidence="14">
    <location>
        <position position="223"/>
    </location>
    <ligand>
        <name>NAD(+)</name>
        <dbReference type="ChEBI" id="CHEBI:57540"/>
    </ligand>
</feature>
<feature type="domain" description="Pyridine nucleotide-disulphide oxidoreductase dimerisation" evidence="17">
    <location>
        <begin position="365"/>
        <end position="473"/>
    </location>
</feature>
<keyword evidence="14" id="KW-0547">Nucleotide-binding</keyword>
<reference evidence="19 20" key="1">
    <citation type="submission" date="2018-09" db="EMBL/GenBank/DDBJ databases">
        <title>Genomic Encyclopedia of Type Strains, Phase III (KMG-III): the genomes of soil and plant-associated and newly described type strains.</title>
        <authorList>
            <person name="Whitman W."/>
        </authorList>
    </citation>
    <scope>NUCLEOTIDE SEQUENCE [LARGE SCALE GENOMIC DNA]</scope>
    <source>
        <strain evidence="19 20">CECT 7938</strain>
    </source>
</reference>
<protein>
    <recommendedName>
        <fullName evidence="4 16">Dihydrolipoyl dehydrogenase</fullName>
        <ecNumber evidence="3 16">1.8.1.4</ecNumber>
    </recommendedName>
</protein>
<dbReference type="GO" id="GO:0050660">
    <property type="term" value="F:flavin adenine dinucleotide binding"/>
    <property type="evidence" value="ECO:0007669"/>
    <property type="project" value="InterPro"/>
</dbReference>
<dbReference type="PRINTS" id="PR00368">
    <property type="entry name" value="FADPNR"/>
</dbReference>
<evidence type="ECO:0000256" key="15">
    <source>
        <dbReference type="PIRSR" id="PIRSR000350-4"/>
    </source>
</evidence>
<evidence type="ECO:0000256" key="8">
    <source>
        <dbReference type="ARBA" id="ARBA00023002"/>
    </source>
</evidence>
<sequence>MNIRFGTLVFEAITLNYRIFIYMNYDIIVIGSGPGGYVAAIRAAQLGFKTAIIERESLGGICLNWGCIPTKALLKSAQVFEYLNHAADYGINVQGGEADFEAIVKRSRGVAEGMSKGIQFLMKKNKIDVINGTAKIKKGGKIDVKGADGSTKEYAAKHTILATGARSRELPNLPQDGKKIVGYRQAMTLPKQPKSLVVVGSGAIGVEFAYFYNAIGTKVTIVEFMDRIVPVEDEEISKQLEKSLKKQGINILTKSEVQSVDTSGELSKVSIKTEKGVEVIEAEVVLSAVGIAPNIENIGLEEVGVKTDRGRVVVDDFYKTNIEGVYAIGDIVKGQALAHVASAEGITCVEKIKGLHVEPIDYNNIPGCTYCSPEIASVGYTEKAAKEAGYEVKVGKFPFSASGKASAAGAKDGFVKVIFDAKYGEFLGAHLIGANVTEMIAEVVVARKLETTGHEMIKTIHPHPTMSEAIMEACADAYGEVIHL</sequence>
<keyword evidence="11 16" id="KW-0676">Redox-active center</keyword>
<feature type="binding site" evidence="14">
    <location>
        <position position="330"/>
    </location>
    <ligand>
        <name>FAD</name>
        <dbReference type="ChEBI" id="CHEBI:57692"/>
    </ligand>
</feature>
<feature type="binding site" evidence="14">
    <location>
        <position position="71"/>
    </location>
    <ligand>
        <name>FAD</name>
        <dbReference type="ChEBI" id="CHEBI:57692"/>
    </ligand>
</feature>
<evidence type="ECO:0000256" key="12">
    <source>
        <dbReference type="ARBA" id="ARBA00049187"/>
    </source>
</evidence>
<evidence type="ECO:0000256" key="14">
    <source>
        <dbReference type="PIRSR" id="PIRSR000350-3"/>
    </source>
</evidence>
<dbReference type="GO" id="GO:0005737">
    <property type="term" value="C:cytoplasm"/>
    <property type="evidence" value="ECO:0007669"/>
    <property type="project" value="UniProtKB-SubCell"/>
</dbReference>
<keyword evidence="7 14" id="KW-0274">FAD</keyword>
<evidence type="ECO:0000256" key="5">
    <source>
        <dbReference type="ARBA" id="ARBA00022490"/>
    </source>
</evidence>
<dbReference type="InterPro" id="IPR016156">
    <property type="entry name" value="FAD/NAD-linked_Rdtase_dimer_sf"/>
</dbReference>
<evidence type="ECO:0000256" key="13">
    <source>
        <dbReference type="PIRSR" id="PIRSR000350-2"/>
    </source>
</evidence>
<dbReference type="SUPFAM" id="SSF55424">
    <property type="entry name" value="FAD/NAD-linked reductases, dimerisation (C-terminal) domain"/>
    <property type="match status" value="1"/>
</dbReference>
<dbReference type="Proteomes" id="UP000286246">
    <property type="component" value="Unassembled WGS sequence"/>
</dbReference>
<evidence type="ECO:0000256" key="4">
    <source>
        <dbReference type="ARBA" id="ARBA00016961"/>
    </source>
</evidence>
<feature type="disulfide bond" description="Redox-active" evidence="15">
    <location>
        <begin position="62"/>
        <end position="67"/>
    </location>
</feature>
<evidence type="ECO:0000313" key="19">
    <source>
        <dbReference type="EMBL" id="RKE44433.1"/>
    </source>
</evidence>
<comment type="catalytic activity">
    <reaction evidence="12 16">
        <text>N(6)-[(R)-dihydrolipoyl]-L-lysyl-[protein] + NAD(+) = N(6)-[(R)-lipoyl]-L-lysyl-[protein] + NADH + H(+)</text>
        <dbReference type="Rhea" id="RHEA:15045"/>
        <dbReference type="Rhea" id="RHEA-COMP:10474"/>
        <dbReference type="Rhea" id="RHEA-COMP:10475"/>
        <dbReference type="ChEBI" id="CHEBI:15378"/>
        <dbReference type="ChEBI" id="CHEBI:57540"/>
        <dbReference type="ChEBI" id="CHEBI:57945"/>
        <dbReference type="ChEBI" id="CHEBI:83099"/>
        <dbReference type="ChEBI" id="CHEBI:83100"/>
        <dbReference type="EC" id="1.8.1.4"/>
    </reaction>
</comment>
<dbReference type="Gene3D" id="3.50.50.60">
    <property type="entry name" value="FAD/NAD(P)-binding domain"/>
    <property type="match status" value="2"/>
</dbReference>
<keyword evidence="10" id="KW-1015">Disulfide bond</keyword>
<keyword evidence="9 14" id="KW-0520">NAD</keyword>
<dbReference type="NCBIfam" id="TIGR01350">
    <property type="entry name" value="lipoamide_DH"/>
    <property type="match status" value="1"/>
</dbReference>
<dbReference type="PRINTS" id="PR00411">
    <property type="entry name" value="PNDRDTASEI"/>
</dbReference>
<keyword evidence="6 16" id="KW-0285">Flavoprotein</keyword>
<dbReference type="PANTHER" id="PTHR22912:SF217">
    <property type="entry name" value="DIHYDROLIPOYL DEHYDROGENASE"/>
    <property type="match status" value="1"/>
</dbReference>
<feature type="binding site" evidence="14">
    <location>
        <position position="290"/>
    </location>
    <ligand>
        <name>NAD(+)</name>
        <dbReference type="ChEBI" id="CHEBI:57540"/>
    </ligand>
</feature>
<dbReference type="InterPro" id="IPR023753">
    <property type="entry name" value="FAD/NAD-binding_dom"/>
</dbReference>
<dbReference type="InterPro" id="IPR012999">
    <property type="entry name" value="Pyr_OxRdtase_I_AS"/>
</dbReference>
<dbReference type="PROSITE" id="PS00076">
    <property type="entry name" value="PYRIDINE_REDOX_1"/>
    <property type="match status" value="1"/>
</dbReference>
<evidence type="ECO:0000313" key="20">
    <source>
        <dbReference type="Proteomes" id="UP000286246"/>
    </source>
</evidence>
<dbReference type="InterPro" id="IPR001100">
    <property type="entry name" value="Pyr_nuc-diS_OxRdtase"/>
</dbReference>
<keyword evidence="8 16" id="KW-0560">Oxidoreductase</keyword>
<evidence type="ECO:0000256" key="6">
    <source>
        <dbReference type="ARBA" id="ARBA00022630"/>
    </source>
</evidence>
<keyword evidence="5" id="KW-0963">Cytoplasm</keyword>
<evidence type="ECO:0000259" key="17">
    <source>
        <dbReference type="Pfam" id="PF02852"/>
    </source>
</evidence>
<accession>A0A420AJ28</accession>
<dbReference type="InterPro" id="IPR036188">
    <property type="entry name" value="FAD/NAD-bd_sf"/>
</dbReference>
<dbReference type="Gene3D" id="3.30.390.30">
    <property type="match status" value="1"/>
</dbReference>
<dbReference type="InterPro" id="IPR004099">
    <property type="entry name" value="Pyr_nucl-diS_OxRdtase_dimer"/>
</dbReference>
<dbReference type="InterPro" id="IPR050151">
    <property type="entry name" value="Class-I_Pyr_Nuc-Dis_Oxidored"/>
</dbReference>
<dbReference type="FunFam" id="3.30.390.30:FF:000001">
    <property type="entry name" value="Dihydrolipoyl dehydrogenase"/>
    <property type="match status" value="1"/>
</dbReference>
<evidence type="ECO:0000256" key="9">
    <source>
        <dbReference type="ARBA" id="ARBA00023027"/>
    </source>
</evidence>
<evidence type="ECO:0000259" key="18">
    <source>
        <dbReference type="Pfam" id="PF07992"/>
    </source>
</evidence>
<evidence type="ECO:0000256" key="2">
    <source>
        <dbReference type="ARBA" id="ARBA00007532"/>
    </source>
</evidence>
<gene>
    <name evidence="19" type="ORF">DFQ12_4903</name>
</gene>
<dbReference type="EMBL" id="RAPY01000006">
    <property type="protein sequence ID" value="RKE44433.1"/>
    <property type="molecule type" value="Genomic_DNA"/>
</dbReference>
<organism evidence="19 20">
    <name type="scientific">Sphingobacterium detergens</name>
    <dbReference type="NCBI Taxonomy" id="1145106"/>
    <lineage>
        <taxon>Bacteria</taxon>
        <taxon>Pseudomonadati</taxon>
        <taxon>Bacteroidota</taxon>
        <taxon>Sphingobacteriia</taxon>
        <taxon>Sphingobacteriales</taxon>
        <taxon>Sphingobacteriaceae</taxon>
        <taxon>Sphingobacterium</taxon>
    </lineage>
</organism>
<evidence type="ECO:0000256" key="3">
    <source>
        <dbReference type="ARBA" id="ARBA00012608"/>
    </source>
</evidence>
<keyword evidence="20" id="KW-1185">Reference proteome</keyword>
<evidence type="ECO:0000256" key="11">
    <source>
        <dbReference type="ARBA" id="ARBA00023284"/>
    </source>
</evidence>
<evidence type="ECO:0000256" key="7">
    <source>
        <dbReference type="ARBA" id="ARBA00022827"/>
    </source>
</evidence>
<feature type="domain" description="FAD/NAD(P)-binding" evidence="18">
    <location>
        <begin position="25"/>
        <end position="345"/>
    </location>
</feature>
<name>A0A420AJ28_SPHD1</name>
<dbReference type="GO" id="GO:0004148">
    <property type="term" value="F:dihydrolipoyl dehydrogenase (NADH) activity"/>
    <property type="evidence" value="ECO:0007669"/>
    <property type="project" value="UniProtKB-EC"/>
</dbReference>